<dbReference type="Gene3D" id="1.10.443.10">
    <property type="entry name" value="Intergrase catalytic core"/>
    <property type="match status" value="1"/>
</dbReference>
<accession>A0ABQ2ZNJ9</accession>
<dbReference type="InterPro" id="IPR011010">
    <property type="entry name" value="DNA_brk_join_enz"/>
</dbReference>
<keyword evidence="4" id="KW-1185">Reference proteome</keyword>
<comment type="caution">
    <text evidence="3">The sequence shown here is derived from an EMBL/GenBank/DDBJ whole genome shotgun (WGS) entry which is preliminary data.</text>
</comment>
<protein>
    <recommendedName>
        <fullName evidence="2">Tyr recombinase domain-containing protein</fullName>
    </recommendedName>
</protein>
<dbReference type="InterPro" id="IPR013762">
    <property type="entry name" value="Integrase-like_cat_sf"/>
</dbReference>
<proteinExistence type="predicted"/>
<feature type="domain" description="Tyr recombinase" evidence="2">
    <location>
        <begin position="12"/>
        <end position="76"/>
    </location>
</feature>
<dbReference type="InterPro" id="IPR002104">
    <property type="entry name" value="Integrase_catalytic"/>
</dbReference>
<evidence type="ECO:0000259" key="2">
    <source>
        <dbReference type="Pfam" id="PF00589"/>
    </source>
</evidence>
<dbReference type="EMBL" id="BMWE01000006">
    <property type="protein sequence ID" value="GGY18275.1"/>
    <property type="molecule type" value="Genomic_DNA"/>
</dbReference>
<evidence type="ECO:0000256" key="1">
    <source>
        <dbReference type="ARBA" id="ARBA00023172"/>
    </source>
</evidence>
<keyword evidence="1" id="KW-0233">DNA recombination</keyword>
<dbReference type="RefSeq" id="WP_229864253.1">
    <property type="nucleotide sequence ID" value="NZ_BMWE01000006.1"/>
</dbReference>
<dbReference type="Pfam" id="PF00589">
    <property type="entry name" value="Phage_integrase"/>
    <property type="match status" value="1"/>
</dbReference>
<dbReference type="SUPFAM" id="SSF56349">
    <property type="entry name" value="DNA breaking-rejoining enzymes"/>
    <property type="match status" value="1"/>
</dbReference>
<evidence type="ECO:0000313" key="4">
    <source>
        <dbReference type="Proteomes" id="UP000653308"/>
    </source>
</evidence>
<sequence length="93" mass="10271">MSGNRPGLHHAAGTPIEPRNLNRHFYPIRERLGLDVRFHDLRHTCVTLLLGLGIPPHIVGHSALDVTMNIYADADMTEKRAALDKPGDLLSGE</sequence>
<dbReference type="Proteomes" id="UP000653308">
    <property type="component" value="Unassembled WGS sequence"/>
</dbReference>
<gene>
    <name evidence="3" type="ORF">GCM10010384_25760</name>
</gene>
<name>A0ABQ2ZNJ9_9ACTN</name>
<organism evidence="3 4">
    <name type="scientific">Streptomyces djakartensis</name>
    <dbReference type="NCBI Taxonomy" id="68193"/>
    <lineage>
        <taxon>Bacteria</taxon>
        <taxon>Bacillati</taxon>
        <taxon>Actinomycetota</taxon>
        <taxon>Actinomycetes</taxon>
        <taxon>Kitasatosporales</taxon>
        <taxon>Streptomycetaceae</taxon>
        <taxon>Streptomyces</taxon>
    </lineage>
</organism>
<reference evidence="4" key="1">
    <citation type="journal article" date="2019" name="Int. J. Syst. Evol. Microbiol.">
        <title>The Global Catalogue of Microorganisms (GCM) 10K type strain sequencing project: providing services to taxonomists for standard genome sequencing and annotation.</title>
        <authorList>
            <consortium name="The Broad Institute Genomics Platform"/>
            <consortium name="The Broad Institute Genome Sequencing Center for Infectious Disease"/>
            <person name="Wu L."/>
            <person name="Ma J."/>
        </authorList>
    </citation>
    <scope>NUCLEOTIDE SEQUENCE [LARGE SCALE GENOMIC DNA]</scope>
    <source>
        <strain evidence="4">JCM 4957</strain>
    </source>
</reference>
<evidence type="ECO:0000313" key="3">
    <source>
        <dbReference type="EMBL" id="GGY18275.1"/>
    </source>
</evidence>